<protein>
    <submittedName>
        <fullName evidence="2">Uncharacterized protein</fullName>
    </submittedName>
</protein>
<dbReference type="EMBL" id="BKCJ011883203">
    <property type="protein sequence ID" value="GFD60830.1"/>
    <property type="molecule type" value="Genomic_DNA"/>
</dbReference>
<comment type="caution">
    <text evidence="2">The sequence shown here is derived from an EMBL/GenBank/DDBJ whole genome shotgun (WGS) entry which is preliminary data.</text>
</comment>
<gene>
    <name evidence="2" type="ORF">Tci_932799</name>
</gene>
<accession>A0A699XR68</accession>
<feature type="region of interest" description="Disordered" evidence="1">
    <location>
        <begin position="21"/>
        <end position="74"/>
    </location>
</feature>
<feature type="non-terminal residue" evidence="2">
    <location>
        <position position="1"/>
    </location>
</feature>
<name>A0A699XR68_TANCI</name>
<dbReference type="AlphaFoldDB" id="A0A699XR68"/>
<reference evidence="2" key="1">
    <citation type="journal article" date="2019" name="Sci. Rep.">
        <title>Draft genome of Tanacetum cinerariifolium, the natural source of mosquito coil.</title>
        <authorList>
            <person name="Yamashiro T."/>
            <person name="Shiraishi A."/>
            <person name="Satake H."/>
            <person name="Nakayama K."/>
        </authorList>
    </citation>
    <scope>NUCLEOTIDE SEQUENCE</scope>
</reference>
<organism evidence="2">
    <name type="scientific">Tanacetum cinerariifolium</name>
    <name type="common">Dalmatian daisy</name>
    <name type="synonym">Chrysanthemum cinerariifolium</name>
    <dbReference type="NCBI Taxonomy" id="118510"/>
    <lineage>
        <taxon>Eukaryota</taxon>
        <taxon>Viridiplantae</taxon>
        <taxon>Streptophyta</taxon>
        <taxon>Embryophyta</taxon>
        <taxon>Tracheophyta</taxon>
        <taxon>Spermatophyta</taxon>
        <taxon>Magnoliopsida</taxon>
        <taxon>eudicotyledons</taxon>
        <taxon>Gunneridae</taxon>
        <taxon>Pentapetalae</taxon>
        <taxon>asterids</taxon>
        <taxon>campanulids</taxon>
        <taxon>Asterales</taxon>
        <taxon>Asteraceae</taxon>
        <taxon>Asteroideae</taxon>
        <taxon>Anthemideae</taxon>
        <taxon>Anthemidinae</taxon>
        <taxon>Tanacetum</taxon>
    </lineage>
</organism>
<sequence>SALAVAAAQPGRRAFLRRARARHGRLPGHRRSWSRHRQHPRRRQVDGRAQALFHLPAVADERAVRAPSRGRRSR</sequence>
<evidence type="ECO:0000256" key="1">
    <source>
        <dbReference type="SAM" id="MobiDB-lite"/>
    </source>
</evidence>
<feature type="compositionally biased region" description="Basic residues" evidence="1">
    <location>
        <begin position="21"/>
        <end position="42"/>
    </location>
</feature>
<evidence type="ECO:0000313" key="2">
    <source>
        <dbReference type="EMBL" id="GFD60830.1"/>
    </source>
</evidence>
<proteinExistence type="predicted"/>